<reference evidence="7 8" key="1">
    <citation type="submission" date="2017-08" db="EMBL/GenBank/DDBJ databases">
        <title>Acidophilic green algal genome provides insights into adaptation to an acidic environment.</title>
        <authorList>
            <person name="Hirooka S."/>
            <person name="Hirose Y."/>
            <person name="Kanesaki Y."/>
            <person name="Higuchi S."/>
            <person name="Fujiwara T."/>
            <person name="Onuma R."/>
            <person name="Era A."/>
            <person name="Ohbayashi R."/>
            <person name="Uzuka A."/>
            <person name="Nozaki H."/>
            <person name="Yoshikawa H."/>
            <person name="Miyagishima S.Y."/>
        </authorList>
    </citation>
    <scope>NUCLEOTIDE SEQUENCE [LARGE SCALE GENOMIC DNA]</scope>
    <source>
        <strain evidence="7 8">NIES-2499</strain>
    </source>
</reference>
<dbReference type="PANTHER" id="PTHR13234:SF8">
    <property type="entry name" value="GAMMA-INTERFERON-INDUCIBLE LYSOSOMAL THIOL REDUCTASE"/>
    <property type="match status" value="1"/>
</dbReference>
<evidence type="ECO:0000256" key="1">
    <source>
        <dbReference type="ARBA" id="ARBA00004613"/>
    </source>
</evidence>
<keyword evidence="8" id="KW-1185">Reference proteome</keyword>
<comment type="subcellular location">
    <subcellularLocation>
        <location evidence="1">Secreted</location>
    </subcellularLocation>
</comment>
<dbReference type="PANTHER" id="PTHR13234">
    <property type="entry name" value="GAMMA-INTERFERON INDUCIBLE LYSOSOMAL THIOL REDUCTASE GILT"/>
    <property type="match status" value="1"/>
</dbReference>
<keyword evidence="4 6" id="KW-0732">Signal</keyword>
<accession>A0A250XQL0</accession>
<proteinExistence type="inferred from homology"/>
<dbReference type="STRING" id="1157962.A0A250XQL0"/>
<dbReference type="Proteomes" id="UP000232323">
    <property type="component" value="Unassembled WGS sequence"/>
</dbReference>
<evidence type="ECO:0008006" key="9">
    <source>
        <dbReference type="Google" id="ProtNLM"/>
    </source>
</evidence>
<feature type="signal peptide" evidence="6">
    <location>
        <begin position="1"/>
        <end position="21"/>
    </location>
</feature>
<evidence type="ECO:0000256" key="5">
    <source>
        <dbReference type="ARBA" id="ARBA00023180"/>
    </source>
</evidence>
<evidence type="ECO:0000256" key="2">
    <source>
        <dbReference type="ARBA" id="ARBA00005679"/>
    </source>
</evidence>
<comment type="caution">
    <text evidence="7">The sequence shown here is derived from an EMBL/GenBank/DDBJ whole genome shotgun (WGS) entry which is preliminary data.</text>
</comment>
<sequence length="239" mass="26468">MCILPLLAFLITVHYFALVKSSSSNEPLPTDLDSGFKVSLDLFVMSKCPDAVRCEQRMNDVLKTVQNISKVQTHYIADVAGQNVQCKHGISECLGNQQQLCMLKHTSPQAFWGFIQCQNQDITTVGTSSSAERCLDQVLSEVSHESVIHKVRSCFNGKEATQLLRESATFTKDKGVVKSCTMWVNGKPRCVHDGGIWYDCPGGPEVEDFIDSICSSYWKETGHWAKDCEDSSSTSKSVA</sequence>
<evidence type="ECO:0000256" key="6">
    <source>
        <dbReference type="SAM" id="SignalP"/>
    </source>
</evidence>
<keyword evidence="3" id="KW-0964">Secreted</keyword>
<protein>
    <recommendedName>
        <fullName evidence="9">Gamma interferon inducible lysosomal thiol reductase GILT</fullName>
    </recommendedName>
</protein>
<dbReference type="InterPro" id="IPR004911">
    <property type="entry name" value="Interferon-induced_GILT"/>
</dbReference>
<dbReference type="OrthoDB" id="958254at2759"/>
<evidence type="ECO:0000256" key="4">
    <source>
        <dbReference type="ARBA" id="ARBA00022729"/>
    </source>
</evidence>
<comment type="similarity">
    <text evidence="2">Belongs to the GILT family.</text>
</comment>
<dbReference type="GO" id="GO:0016671">
    <property type="term" value="F:oxidoreductase activity, acting on a sulfur group of donors, disulfide as acceptor"/>
    <property type="evidence" value="ECO:0007669"/>
    <property type="project" value="InterPro"/>
</dbReference>
<organism evidence="7 8">
    <name type="scientific">Chlamydomonas eustigma</name>
    <dbReference type="NCBI Taxonomy" id="1157962"/>
    <lineage>
        <taxon>Eukaryota</taxon>
        <taxon>Viridiplantae</taxon>
        <taxon>Chlorophyta</taxon>
        <taxon>core chlorophytes</taxon>
        <taxon>Chlorophyceae</taxon>
        <taxon>CS clade</taxon>
        <taxon>Chlamydomonadales</taxon>
        <taxon>Chlamydomonadaceae</taxon>
        <taxon>Chlamydomonas</taxon>
    </lineage>
</organism>
<dbReference type="Pfam" id="PF03227">
    <property type="entry name" value="GILT"/>
    <property type="match status" value="1"/>
</dbReference>
<dbReference type="AlphaFoldDB" id="A0A250XQL0"/>
<evidence type="ECO:0000256" key="3">
    <source>
        <dbReference type="ARBA" id="ARBA00022525"/>
    </source>
</evidence>
<name>A0A250XQL0_9CHLO</name>
<dbReference type="EMBL" id="BEGY01000163">
    <property type="protein sequence ID" value="GAX85344.1"/>
    <property type="molecule type" value="Genomic_DNA"/>
</dbReference>
<gene>
    <name evidence="7" type="ORF">CEUSTIGMA_g12761.t1</name>
</gene>
<feature type="chain" id="PRO_5012038384" description="Gamma interferon inducible lysosomal thiol reductase GILT" evidence="6">
    <location>
        <begin position="22"/>
        <end position="239"/>
    </location>
</feature>
<evidence type="ECO:0000313" key="7">
    <source>
        <dbReference type="EMBL" id="GAX85344.1"/>
    </source>
</evidence>
<keyword evidence="5" id="KW-0325">Glycoprotein</keyword>
<dbReference type="GO" id="GO:0005576">
    <property type="term" value="C:extracellular region"/>
    <property type="evidence" value="ECO:0007669"/>
    <property type="project" value="UniProtKB-SubCell"/>
</dbReference>
<evidence type="ECO:0000313" key="8">
    <source>
        <dbReference type="Proteomes" id="UP000232323"/>
    </source>
</evidence>